<evidence type="ECO:0000256" key="1">
    <source>
        <dbReference type="SAM" id="Phobius"/>
    </source>
</evidence>
<comment type="caution">
    <text evidence="2">The sequence shown here is derived from an EMBL/GenBank/DDBJ whole genome shotgun (WGS) entry which is preliminary data.</text>
</comment>
<feature type="transmembrane region" description="Helical" evidence="1">
    <location>
        <begin position="50"/>
        <end position="71"/>
    </location>
</feature>
<evidence type="ECO:0000313" key="3">
    <source>
        <dbReference type="Proteomes" id="UP000218887"/>
    </source>
</evidence>
<organism evidence="2 3">
    <name type="scientific">Virgibacillus profundi</name>
    <dbReference type="NCBI Taxonomy" id="2024555"/>
    <lineage>
        <taxon>Bacteria</taxon>
        <taxon>Bacillati</taxon>
        <taxon>Bacillota</taxon>
        <taxon>Bacilli</taxon>
        <taxon>Bacillales</taxon>
        <taxon>Bacillaceae</taxon>
        <taxon>Virgibacillus</taxon>
    </lineage>
</organism>
<dbReference type="EMBL" id="NPOA01000008">
    <property type="protein sequence ID" value="PAV29312.1"/>
    <property type="molecule type" value="Genomic_DNA"/>
</dbReference>
<dbReference type="Proteomes" id="UP000218887">
    <property type="component" value="Unassembled WGS sequence"/>
</dbReference>
<reference evidence="2 3" key="1">
    <citation type="submission" date="2017-08" db="EMBL/GenBank/DDBJ databases">
        <title>Virgibacillus indicus sp. nov. and Virgibacillus profoundi sp. nov, two moderately halophilic bacteria isolated from marine sediment by using the Microfluidic Streak Plate.</title>
        <authorList>
            <person name="Xu B."/>
            <person name="Hu B."/>
            <person name="Wang J."/>
            <person name="Zhu Y."/>
            <person name="Huang L."/>
            <person name="Du W."/>
            <person name="Huang Y."/>
        </authorList>
    </citation>
    <scope>NUCLEOTIDE SEQUENCE [LARGE SCALE GENOMIC DNA]</scope>
    <source>
        <strain evidence="2 3">IO3-P3-H5</strain>
    </source>
</reference>
<feature type="transmembrane region" description="Helical" evidence="1">
    <location>
        <begin position="77"/>
        <end position="100"/>
    </location>
</feature>
<keyword evidence="1" id="KW-1133">Transmembrane helix</keyword>
<dbReference type="OrthoDB" id="2647991at2"/>
<keyword evidence="1" id="KW-0472">Membrane</keyword>
<dbReference type="AlphaFoldDB" id="A0A2A2ICL1"/>
<name>A0A2A2ICL1_9BACI</name>
<keyword evidence="1" id="KW-0812">Transmembrane</keyword>
<gene>
    <name evidence="2" type="ORF">CIL05_13025</name>
</gene>
<proteinExistence type="predicted"/>
<evidence type="ECO:0000313" key="2">
    <source>
        <dbReference type="EMBL" id="PAV29312.1"/>
    </source>
</evidence>
<sequence>MSEGFLENWAGLLGPIAAGIVLIITFLINRRIGKKKNLFDERYQQKTNRFKARSWDVMQVVYFIAWFPVIIFDGISFSFFLLTALFVFHNLTAIITSFYISAKEEDYN</sequence>
<protein>
    <recommendedName>
        <fullName evidence="4">DUF3796 domain-containing protein</fullName>
    </recommendedName>
</protein>
<feature type="transmembrane region" description="Helical" evidence="1">
    <location>
        <begin position="12"/>
        <end position="29"/>
    </location>
</feature>
<keyword evidence="3" id="KW-1185">Reference proteome</keyword>
<dbReference type="RefSeq" id="WP_095655983.1">
    <property type="nucleotide sequence ID" value="NZ_NPOA01000008.1"/>
</dbReference>
<evidence type="ECO:0008006" key="4">
    <source>
        <dbReference type="Google" id="ProtNLM"/>
    </source>
</evidence>
<accession>A0A2A2ICL1</accession>